<dbReference type="Gene3D" id="3.30.160.60">
    <property type="entry name" value="Classic Zinc Finger"/>
    <property type="match status" value="2"/>
</dbReference>
<keyword evidence="2" id="KW-0677">Repeat</keyword>
<reference evidence="8 9" key="1">
    <citation type="journal article" date="2015" name="Front. Microbiol.">
        <title>Genome sequence of the plant growth promoting endophytic yeast Rhodotorula graminis WP1.</title>
        <authorList>
            <person name="Firrincieli A."/>
            <person name="Otillar R."/>
            <person name="Salamov A."/>
            <person name="Schmutz J."/>
            <person name="Khan Z."/>
            <person name="Redman R.S."/>
            <person name="Fleck N.D."/>
            <person name="Lindquist E."/>
            <person name="Grigoriev I.V."/>
            <person name="Doty S.L."/>
        </authorList>
    </citation>
    <scope>NUCLEOTIDE SEQUENCE [LARGE SCALE GENOMIC DNA]</scope>
    <source>
        <strain evidence="8 9">WP1</strain>
    </source>
</reference>
<dbReference type="Proteomes" id="UP000053890">
    <property type="component" value="Unassembled WGS sequence"/>
</dbReference>
<dbReference type="GO" id="GO:0008270">
    <property type="term" value="F:zinc ion binding"/>
    <property type="evidence" value="ECO:0007669"/>
    <property type="project" value="UniProtKB-KW"/>
</dbReference>
<dbReference type="GO" id="GO:0005634">
    <property type="term" value="C:nucleus"/>
    <property type="evidence" value="ECO:0007669"/>
    <property type="project" value="UniProtKB-ARBA"/>
</dbReference>
<dbReference type="InterPro" id="IPR050329">
    <property type="entry name" value="GLI_C2H2-zinc-finger"/>
</dbReference>
<dbReference type="SMART" id="SM00355">
    <property type="entry name" value="ZnF_C2H2"/>
    <property type="match status" value="3"/>
</dbReference>
<protein>
    <recommendedName>
        <fullName evidence="7">C2H2-type domain-containing protein</fullName>
    </recommendedName>
</protein>
<dbReference type="OrthoDB" id="4748970at2759"/>
<dbReference type="Pfam" id="PF13912">
    <property type="entry name" value="zf-C2H2_6"/>
    <property type="match status" value="1"/>
</dbReference>
<dbReference type="InterPro" id="IPR013087">
    <property type="entry name" value="Znf_C2H2_type"/>
</dbReference>
<dbReference type="Pfam" id="PF00096">
    <property type="entry name" value="zf-C2H2"/>
    <property type="match status" value="1"/>
</dbReference>
<evidence type="ECO:0000259" key="7">
    <source>
        <dbReference type="PROSITE" id="PS50157"/>
    </source>
</evidence>
<dbReference type="AlphaFoldDB" id="A0A194SAH5"/>
<dbReference type="RefSeq" id="XP_018273772.1">
    <property type="nucleotide sequence ID" value="XM_018412051.1"/>
</dbReference>
<gene>
    <name evidence="8" type="ORF">RHOBADRAFT_11568</name>
</gene>
<evidence type="ECO:0000256" key="3">
    <source>
        <dbReference type="ARBA" id="ARBA00022771"/>
    </source>
</evidence>
<evidence type="ECO:0000256" key="4">
    <source>
        <dbReference type="ARBA" id="ARBA00022833"/>
    </source>
</evidence>
<accession>A0A194SAH5</accession>
<evidence type="ECO:0000256" key="5">
    <source>
        <dbReference type="PROSITE-ProRule" id="PRU00042"/>
    </source>
</evidence>
<feature type="domain" description="C2H2-type" evidence="7">
    <location>
        <begin position="91"/>
        <end position="118"/>
    </location>
</feature>
<dbReference type="GeneID" id="28972500"/>
<dbReference type="SUPFAM" id="SSF57667">
    <property type="entry name" value="beta-beta-alpha zinc fingers"/>
    <property type="match status" value="1"/>
</dbReference>
<keyword evidence="9" id="KW-1185">Reference proteome</keyword>
<evidence type="ECO:0000256" key="2">
    <source>
        <dbReference type="ARBA" id="ARBA00022737"/>
    </source>
</evidence>
<evidence type="ECO:0000313" key="8">
    <source>
        <dbReference type="EMBL" id="KPV77723.1"/>
    </source>
</evidence>
<dbReference type="EMBL" id="KQ474074">
    <property type="protein sequence ID" value="KPV77723.1"/>
    <property type="molecule type" value="Genomic_DNA"/>
</dbReference>
<evidence type="ECO:0000256" key="6">
    <source>
        <dbReference type="SAM" id="MobiDB-lite"/>
    </source>
</evidence>
<dbReference type="GO" id="GO:0000981">
    <property type="term" value="F:DNA-binding transcription factor activity, RNA polymerase II-specific"/>
    <property type="evidence" value="ECO:0007669"/>
    <property type="project" value="TreeGrafter"/>
</dbReference>
<proteinExistence type="predicted"/>
<keyword evidence="1" id="KW-0479">Metal-binding</keyword>
<dbReference type="InterPro" id="IPR036236">
    <property type="entry name" value="Znf_C2H2_sf"/>
</dbReference>
<organism evidence="8 9">
    <name type="scientific">Rhodotorula graminis (strain WP1)</name>
    <dbReference type="NCBI Taxonomy" id="578459"/>
    <lineage>
        <taxon>Eukaryota</taxon>
        <taxon>Fungi</taxon>
        <taxon>Dikarya</taxon>
        <taxon>Basidiomycota</taxon>
        <taxon>Pucciniomycotina</taxon>
        <taxon>Microbotryomycetes</taxon>
        <taxon>Sporidiobolales</taxon>
        <taxon>Sporidiobolaceae</taxon>
        <taxon>Rhodotorula</taxon>
    </lineage>
</organism>
<feature type="region of interest" description="Disordered" evidence="6">
    <location>
        <begin position="1"/>
        <end position="73"/>
    </location>
</feature>
<evidence type="ECO:0000313" key="9">
    <source>
        <dbReference type="Proteomes" id="UP000053890"/>
    </source>
</evidence>
<sequence length="190" mass="21121">MRDDAYDDDEGDYEDDGQAEPSLRAPAVFGKARKKAPGSGGGGKKGAKLGARTAGNFAEDDEDEFTKESKTTQATIDAAKRRRNAGAVAKFVCELCGETFTRRYNLRGHQRAHKGEKPYRCSQEDCDKSFARAHDCKRHELLHLGVRKYNCAPCKRDFVRLDALHRHRASPLSLSSRAILRAAADPPRTR</sequence>
<dbReference type="STRING" id="578459.A0A194SAH5"/>
<dbReference type="PANTHER" id="PTHR19818">
    <property type="entry name" value="ZINC FINGER PROTEIN ZIC AND GLI"/>
    <property type="match status" value="1"/>
</dbReference>
<name>A0A194SAH5_RHOGW</name>
<dbReference type="PROSITE" id="PS00028">
    <property type="entry name" value="ZINC_FINGER_C2H2_1"/>
    <property type="match status" value="2"/>
</dbReference>
<dbReference type="FunFam" id="3.30.160.60:FF:000007">
    <property type="entry name" value="Basic krueppel-like factor 3"/>
    <property type="match status" value="1"/>
</dbReference>
<feature type="domain" description="C2H2-type" evidence="7">
    <location>
        <begin position="119"/>
        <end position="148"/>
    </location>
</feature>
<keyword evidence="4" id="KW-0862">Zinc</keyword>
<dbReference type="GO" id="GO:0045944">
    <property type="term" value="P:positive regulation of transcription by RNA polymerase II"/>
    <property type="evidence" value="ECO:0007669"/>
    <property type="project" value="UniProtKB-ARBA"/>
</dbReference>
<keyword evidence="3 5" id="KW-0863">Zinc-finger</keyword>
<dbReference type="PROSITE" id="PS50157">
    <property type="entry name" value="ZINC_FINGER_C2H2_2"/>
    <property type="match status" value="2"/>
</dbReference>
<dbReference type="PANTHER" id="PTHR19818:SF144">
    <property type="entry name" value="METALLOTHIONEIN EXPRESSION ACTIVATOR-RELATED"/>
    <property type="match status" value="1"/>
</dbReference>
<dbReference type="GO" id="GO:0000978">
    <property type="term" value="F:RNA polymerase II cis-regulatory region sequence-specific DNA binding"/>
    <property type="evidence" value="ECO:0007669"/>
    <property type="project" value="TreeGrafter"/>
</dbReference>
<feature type="compositionally biased region" description="Acidic residues" evidence="6">
    <location>
        <begin position="1"/>
        <end position="18"/>
    </location>
</feature>
<evidence type="ECO:0000256" key="1">
    <source>
        <dbReference type="ARBA" id="ARBA00022723"/>
    </source>
</evidence>